<feature type="compositionally biased region" description="Polar residues" evidence="1">
    <location>
        <begin position="85"/>
        <end position="94"/>
    </location>
</feature>
<keyword evidence="3" id="KW-1185">Reference proteome</keyword>
<proteinExistence type="predicted"/>
<gene>
    <name evidence="2" type="ORF">MES5069_500055</name>
</gene>
<reference evidence="2 3" key="1">
    <citation type="submission" date="2022-03" db="EMBL/GenBank/DDBJ databases">
        <authorList>
            <person name="Brunel B."/>
        </authorList>
    </citation>
    <scope>NUCLEOTIDE SEQUENCE [LARGE SCALE GENOMIC DNA]</scope>
    <source>
        <strain evidence="2">STM5069sample</strain>
    </source>
</reference>
<comment type="caution">
    <text evidence="2">The sequence shown here is derived from an EMBL/GenBank/DDBJ whole genome shotgun (WGS) entry which is preliminary data.</text>
</comment>
<organism evidence="2 3">
    <name type="scientific">Mesorhizobium escarrei</name>
    <dbReference type="NCBI Taxonomy" id="666018"/>
    <lineage>
        <taxon>Bacteria</taxon>
        <taxon>Pseudomonadati</taxon>
        <taxon>Pseudomonadota</taxon>
        <taxon>Alphaproteobacteria</taxon>
        <taxon>Hyphomicrobiales</taxon>
        <taxon>Phyllobacteriaceae</taxon>
        <taxon>Mesorhizobium</taxon>
    </lineage>
</organism>
<sequence length="306" mass="30818">MTTAGIAATSPIAVASKASAIPGATTARLVVCACEMPMKAFMMPQTVPNRPTKGAVEPIVASTPVPRDMRRAAAASMRDRREVTRSFSPSPDTWSSEPAESAVSSSAARTSRAPGPLFWPSARPACFNVAALPIAFTARRARSLPPRISSDLASHIVQVTKDAKASPTITAFTTMSAAMNMPHGDRSRGRVREVAVEGPVSGLVSVGAVTPGCVAGGAAASGAACPGAGAGASSAGAAPGCSWVAAPPADRTDASNAANKPCLDKGFFLILTVASLHIADGLAGDGVRKHAISTPKIPLSTSPTPG</sequence>
<feature type="region of interest" description="Disordered" evidence="1">
    <location>
        <begin position="75"/>
        <end position="110"/>
    </location>
</feature>
<protein>
    <submittedName>
        <fullName evidence="2">Uncharacterized protein</fullName>
    </submittedName>
</protein>
<evidence type="ECO:0000256" key="1">
    <source>
        <dbReference type="SAM" id="MobiDB-lite"/>
    </source>
</evidence>
<name>A0ABM9E9X4_9HYPH</name>
<feature type="compositionally biased region" description="Low complexity" evidence="1">
    <location>
        <begin position="95"/>
        <end position="110"/>
    </location>
</feature>
<dbReference type="EMBL" id="CAKXZT010000147">
    <property type="protein sequence ID" value="CAH2405990.1"/>
    <property type="molecule type" value="Genomic_DNA"/>
</dbReference>
<evidence type="ECO:0000313" key="3">
    <source>
        <dbReference type="Proteomes" id="UP001153050"/>
    </source>
</evidence>
<dbReference type="Proteomes" id="UP001153050">
    <property type="component" value="Unassembled WGS sequence"/>
</dbReference>
<accession>A0ABM9E9X4</accession>
<evidence type="ECO:0000313" key="2">
    <source>
        <dbReference type="EMBL" id="CAH2405990.1"/>
    </source>
</evidence>
<feature type="compositionally biased region" description="Basic and acidic residues" evidence="1">
    <location>
        <begin position="75"/>
        <end position="84"/>
    </location>
</feature>